<sequence length="119" mass="12145">MEEAQQPCAAACGEEGAPPAATICRSASNATVGHTPHQPSSGRPHRHHHGRPDLLREEAVAADLDLRRDGAGDVGVIAAGVVGVAEGPSEPGVAFTGERRQICGFCGSSRKGQATEDLG</sequence>
<keyword evidence="3" id="KW-1185">Reference proteome</keyword>
<feature type="compositionally biased region" description="Low complexity" evidence="1">
    <location>
        <begin position="8"/>
        <end position="20"/>
    </location>
</feature>
<dbReference type="Proteomes" id="UP000604825">
    <property type="component" value="Unassembled WGS sequence"/>
</dbReference>
<comment type="caution">
    <text evidence="2">The sequence shown here is derived from an EMBL/GenBank/DDBJ whole genome shotgun (WGS) entry which is preliminary data.</text>
</comment>
<feature type="region of interest" description="Disordered" evidence="1">
    <location>
        <begin position="1"/>
        <end position="20"/>
    </location>
</feature>
<accession>A0A811R9F2</accession>
<reference evidence="2" key="1">
    <citation type="submission" date="2020-10" db="EMBL/GenBank/DDBJ databases">
        <authorList>
            <person name="Han B."/>
            <person name="Lu T."/>
            <person name="Zhao Q."/>
            <person name="Huang X."/>
            <person name="Zhao Y."/>
        </authorList>
    </citation>
    <scope>NUCLEOTIDE SEQUENCE</scope>
</reference>
<name>A0A811R9F2_9POAL</name>
<evidence type="ECO:0000313" key="3">
    <source>
        <dbReference type="Proteomes" id="UP000604825"/>
    </source>
</evidence>
<proteinExistence type="predicted"/>
<protein>
    <submittedName>
        <fullName evidence="2">Uncharacterized protein</fullName>
    </submittedName>
</protein>
<evidence type="ECO:0000256" key="1">
    <source>
        <dbReference type="SAM" id="MobiDB-lite"/>
    </source>
</evidence>
<dbReference type="EMBL" id="CAJGYO010000014">
    <property type="protein sequence ID" value="CAD6266670.1"/>
    <property type="molecule type" value="Genomic_DNA"/>
</dbReference>
<feature type="region of interest" description="Disordered" evidence="1">
    <location>
        <begin position="26"/>
        <end position="54"/>
    </location>
</feature>
<gene>
    <name evidence="2" type="ORF">NCGR_LOCUS49975</name>
</gene>
<organism evidence="2 3">
    <name type="scientific">Miscanthus lutarioriparius</name>
    <dbReference type="NCBI Taxonomy" id="422564"/>
    <lineage>
        <taxon>Eukaryota</taxon>
        <taxon>Viridiplantae</taxon>
        <taxon>Streptophyta</taxon>
        <taxon>Embryophyta</taxon>
        <taxon>Tracheophyta</taxon>
        <taxon>Spermatophyta</taxon>
        <taxon>Magnoliopsida</taxon>
        <taxon>Liliopsida</taxon>
        <taxon>Poales</taxon>
        <taxon>Poaceae</taxon>
        <taxon>PACMAD clade</taxon>
        <taxon>Panicoideae</taxon>
        <taxon>Andropogonodae</taxon>
        <taxon>Andropogoneae</taxon>
        <taxon>Saccharinae</taxon>
        <taxon>Miscanthus</taxon>
    </lineage>
</organism>
<evidence type="ECO:0000313" key="2">
    <source>
        <dbReference type="EMBL" id="CAD6266670.1"/>
    </source>
</evidence>
<dbReference type="AlphaFoldDB" id="A0A811R9F2"/>